<evidence type="ECO:0000256" key="3">
    <source>
        <dbReference type="PROSITE-ProRule" id="PRU00221"/>
    </source>
</evidence>
<dbReference type="InterPro" id="IPR019775">
    <property type="entry name" value="WD40_repeat_CS"/>
</dbReference>
<dbReference type="InterPro" id="IPR054722">
    <property type="entry name" value="PolX-like_BBD"/>
</dbReference>
<accession>A0ABM3QYR4</accession>
<dbReference type="SUPFAM" id="SSF50978">
    <property type="entry name" value="WD40 repeat-like"/>
    <property type="match status" value="1"/>
</dbReference>
<dbReference type="Pfam" id="PF22936">
    <property type="entry name" value="Pol_BBD"/>
    <property type="match status" value="1"/>
</dbReference>
<dbReference type="PRINTS" id="PR00320">
    <property type="entry name" value="GPROTEINBRPT"/>
</dbReference>
<evidence type="ECO:0000313" key="5">
    <source>
        <dbReference type="Proteomes" id="UP000813463"/>
    </source>
</evidence>
<evidence type="ECO:0000256" key="2">
    <source>
        <dbReference type="ARBA" id="ARBA00022737"/>
    </source>
</evidence>
<dbReference type="PANTHER" id="PTHR19846:SF0">
    <property type="entry name" value="PRE-MRNA PROCESSING FACTOR 4"/>
    <property type="match status" value="1"/>
</dbReference>
<dbReference type="Pfam" id="PF00400">
    <property type="entry name" value="WD40"/>
    <property type="match status" value="5"/>
</dbReference>
<name>A0ABM3QYR4_SPIOL</name>
<proteinExistence type="predicted"/>
<dbReference type="Gene3D" id="2.130.10.10">
    <property type="entry name" value="YVTN repeat-like/Quinoprotein amine dehydrogenase"/>
    <property type="match status" value="2"/>
</dbReference>
<feature type="repeat" description="WD" evidence="3">
    <location>
        <begin position="193"/>
        <end position="215"/>
    </location>
</feature>
<dbReference type="PROSITE" id="PS50294">
    <property type="entry name" value="WD_REPEATS_REGION"/>
    <property type="match status" value="4"/>
</dbReference>
<dbReference type="SMART" id="SM00320">
    <property type="entry name" value="WD40"/>
    <property type="match status" value="5"/>
</dbReference>
<evidence type="ECO:0000313" key="6">
    <source>
        <dbReference type="RefSeq" id="XP_056688507.1"/>
    </source>
</evidence>
<dbReference type="Proteomes" id="UP000813463">
    <property type="component" value="Chromosome 6"/>
</dbReference>
<evidence type="ECO:0000256" key="1">
    <source>
        <dbReference type="ARBA" id="ARBA00022574"/>
    </source>
</evidence>
<sequence length="416" mass="46128">MAIEGLQICDITLAIVLIEKLPTSWKDFQANSTASATVQGKGKIILTLTSGKLITITNVLHVKEMCRNLISGSLLMKAGLKLSFDSNKLVITRNREFAGKGFCQKMKLRRCSSNTRHKWKTNLIEISRELGVTGVIWRAWCLTVHSISHDCGAIALNYETGLSFLKASTNGMFIACFVSLALLVGLPRYGVYVAFSPVSDNVATASADRTAKLWNTYGTLLRTFEGHLDRLARIAFHPSGKYLGTTSFDKTWRLWDIESGAELLLQEGHSRSVYAISFHPIGSLLASCGLDSLTRVWDLRTGRSILALEGHIKPVYGVDFSPNGYHLATGSEDNTCRIWDLRKKKSLYIIPAHSKLISQVKFEPQEGYYLVTASYDTTVKVWSSRDFKLIRTLSGHEARVTPLDVTGGKIFSLGKL</sequence>
<evidence type="ECO:0000259" key="4">
    <source>
        <dbReference type="Pfam" id="PF22936"/>
    </source>
</evidence>
<keyword evidence="2" id="KW-0677">Repeat</keyword>
<dbReference type="PANTHER" id="PTHR19846">
    <property type="entry name" value="WD40 REPEAT PROTEIN"/>
    <property type="match status" value="1"/>
</dbReference>
<dbReference type="RefSeq" id="XP_056688507.1">
    <property type="nucleotide sequence ID" value="XM_056832529.1"/>
</dbReference>
<dbReference type="GeneID" id="110781635"/>
<dbReference type="PROSITE" id="PS00678">
    <property type="entry name" value="WD_REPEATS_1"/>
    <property type="match status" value="3"/>
</dbReference>
<protein>
    <submittedName>
        <fullName evidence="6">U4/U6 small nuclear ribonucleoprotein PRP4-like protein</fullName>
    </submittedName>
</protein>
<feature type="repeat" description="WD" evidence="3">
    <location>
        <begin position="224"/>
        <end position="265"/>
    </location>
</feature>
<feature type="repeat" description="WD" evidence="3">
    <location>
        <begin position="350"/>
        <end position="392"/>
    </location>
</feature>
<dbReference type="InterPro" id="IPR015943">
    <property type="entry name" value="WD40/YVTN_repeat-like_dom_sf"/>
</dbReference>
<feature type="domain" description="Retrovirus-related Pol polyprotein from transposon TNT 1-94-like beta-barrel" evidence="4">
    <location>
        <begin position="31"/>
        <end position="79"/>
    </location>
</feature>
<reference evidence="6" key="2">
    <citation type="submission" date="2025-08" db="UniProtKB">
        <authorList>
            <consortium name="RefSeq"/>
        </authorList>
    </citation>
    <scope>IDENTIFICATION</scope>
    <source>
        <tissue evidence="6">Leaf</tissue>
    </source>
</reference>
<keyword evidence="5" id="KW-1185">Reference proteome</keyword>
<organism evidence="5 6">
    <name type="scientific">Spinacia oleracea</name>
    <name type="common">Spinach</name>
    <dbReference type="NCBI Taxonomy" id="3562"/>
    <lineage>
        <taxon>Eukaryota</taxon>
        <taxon>Viridiplantae</taxon>
        <taxon>Streptophyta</taxon>
        <taxon>Embryophyta</taxon>
        <taxon>Tracheophyta</taxon>
        <taxon>Spermatophyta</taxon>
        <taxon>Magnoliopsida</taxon>
        <taxon>eudicotyledons</taxon>
        <taxon>Gunneridae</taxon>
        <taxon>Pentapetalae</taxon>
        <taxon>Caryophyllales</taxon>
        <taxon>Chenopodiaceae</taxon>
        <taxon>Chenopodioideae</taxon>
        <taxon>Anserineae</taxon>
        <taxon>Spinacia</taxon>
    </lineage>
</organism>
<dbReference type="InterPro" id="IPR001680">
    <property type="entry name" value="WD40_rpt"/>
</dbReference>
<reference evidence="5" key="1">
    <citation type="journal article" date="2021" name="Nat. Commun.">
        <title>Genomic analyses provide insights into spinach domestication and the genetic basis of agronomic traits.</title>
        <authorList>
            <person name="Cai X."/>
            <person name="Sun X."/>
            <person name="Xu C."/>
            <person name="Sun H."/>
            <person name="Wang X."/>
            <person name="Ge C."/>
            <person name="Zhang Z."/>
            <person name="Wang Q."/>
            <person name="Fei Z."/>
            <person name="Jiao C."/>
            <person name="Wang Q."/>
        </authorList>
    </citation>
    <scope>NUCLEOTIDE SEQUENCE [LARGE SCALE GENOMIC DNA]</scope>
    <source>
        <strain evidence="5">cv. Varoflay</strain>
    </source>
</reference>
<dbReference type="InterPro" id="IPR020472">
    <property type="entry name" value="WD40_PAC1"/>
</dbReference>
<dbReference type="CDD" id="cd00200">
    <property type="entry name" value="WD40"/>
    <property type="match status" value="1"/>
</dbReference>
<dbReference type="InterPro" id="IPR036322">
    <property type="entry name" value="WD40_repeat_dom_sf"/>
</dbReference>
<feature type="repeat" description="WD" evidence="3">
    <location>
        <begin position="308"/>
        <end position="349"/>
    </location>
</feature>
<feature type="repeat" description="WD" evidence="3">
    <location>
        <begin position="266"/>
        <end position="307"/>
    </location>
</feature>
<dbReference type="PROSITE" id="PS50082">
    <property type="entry name" value="WD_REPEATS_2"/>
    <property type="match status" value="5"/>
</dbReference>
<gene>
    <name evidence="6" type="primary">LOC110781635</name>
</gene>
<keyword evidence="1 3" id="KW-0853">WD repeat</keyword>